<keyword evidence="5 14" id="KW-0121">Carboxypeptidase</keyword>
<comment type="similarity">
    <text evidence="14">Belongs to the transpeptidase family. MrdA subfamily.</text>
</comment>
<dbReference type="KEGG" id="kqu:AVR78_18115"/>
<comment type="caution">
    <text evidence="17">The sequence shown here is derived from an EMBL/GenBank/DDBJ whole genome shotgun (WGS) entry which is preliminary data.</text>
</comment>
<evidence type="ECO:0000259" key="16">
    <source>
        <dbReference type="Pfam" id="PF03717"/>
    </source>
</evidence>
<dbReference type="GO" id="GO:0008658">
    <property type="term" value="F:penicillin binding"/>
    <property type="evidence" value="ECO:0007669"/>
    <property type="project" value="UniProtKB-UniRule"/>
</dbReference>
<dbReference type="Gene3D" id="3.90.1310.10">
    <property type="entry name" value="Penicillin-binding protein 2a (Domain 2)"/>
    <property type="match status" value="1"/>
</dbReference>
<dbReference type="EMBL" id="JACNQW010000005">
    <property type="protein sequence ID" value="MBC5045445.1"/>
    <property type="molecule type" value="Genomic_DNA"/>
</dbReference>
<dbReference type="GO" id="GO:0071972">
    <property type="term" value="F:peptidoglycan L,D-transpeptidase activity"/>
    <property type="evidence" value="ECO:0007669"/>
    <property type="project" value="TreeGrafter"/>
</dbReference>
<dbReference type="InterPro" id="IPR017790">
    <property type="entry name" value="Penicillin-binding_protein_2"/>
</dbReference>
<dbReference type="GO" id="GO:0071555">
    <property type="term" value="P:cell wall organization"/>
    <property type="evidence" value="ECO:0007669"/>
    <property type="project" value="UniProtKB-KW"/>
</dbReference>
<gene>
    <name evidence="14 17" type="primary">mrdA</name>
    <name evidence="17" type="ORF">H8L09_08715</name>
</gene>
<dbReference type="Gene3D" id="3.40.710.10">
    <property type="entry name" value="DD-peptidase/beta-lactamase superfamily"/>
    <property type="match status" value="1"/>
</dbReference>
<evidence type="ECO:0000256" key="5">
    <source>
        <dbReference type="ARBA" id="ARBA00022645"/>
    </source>
</evidence>
<dbReference type="EC" id="3.4.16.4" evidence="14"/>
<dbReference type="AlphaFoldDB" id="A0A8G2AHM7"/>
<dbReference type="Pfam" id="PF03717">
    <property type="entry name" value="PBP_dimer"/>
    <property type="match status" value="1"/>
</dbReference>
<dbReference type="PANTHER" id="PTHR30627">
    <property type="entry name" value="PEPTIDOGLYCAN D,D-TRANSPEPTIDASE"/>
    <property type="match status" value="1"/>
</dbReference>
<comment type="catalytic activity">
    <reaction evidence="14">
        <text>Preferential cleavage: (Ac)2-L-Lys-D-Ala-|-D-Ala. Also transpeptidation of peptidyl-alanyl moieties that are N-acyl substituents of D-alanine.</text>
        <dbReference type="EC" id="3.4.16.4"/>
    </reaction>
</comment>
<evidence type="ECO:0000256" key="3">
    <source>
        <dbReference type="ARBA" id="ARBA00022475"/>
    </source>
</evidence>
<dbReference type="FunFam" id="3.40.710.10:FF:000004">
    <property type="entry name" value="Peptidoglycan D,D-transpeptidase MrdA"/>
    <property type="match status" value="1"/>
</dbReference>
<dbReference type="NCBIfam" id="TIGR03423">
    <property type="entry name" value="pbp2_mrdA"/>
    <property type="match status" value="1"/>
</dbReference>
<dbReference type="Pfam" id="PF00905">
    <property type="entry name" value="Transpeptidase"/>
    <property type="match status" value="1"/>
</dbReference>
<evidence type="ECO:0000256" key="7">
    <source>
        <dbReference type="ARBA" id="ARBA00022692"/>
    </source>
</evidence>
<dbReference type="GO" id="GO:0006508">
    <property type="term" value="P:proteolysis"/>
    <property type="evidence" value="ECO:0007669"/>
    <property type="project" value="UniProtKB-KW"/>
</dbReference>
<evidence type="ECO:0000256" key="12">
    <source>
        <dbReference type="ARBA" id="ARBA00023136"/>
    </source>
</evidence>
<dbReference type="GO" id="GO:0009002">
    <property type="term" value="F:serine-type D-Ala-D-Ala carboxypeptidase activity"/>
    <property type="evidence" value="ECO:0007669"/>
    <property type="project" value="UniProtKB-UniRule"/>
</dbReference>
<keyword evidence="7 14" id="KW-0812">Transmembrane</keyword>
<sequence length="636" mass="71164">MPLLRDEIRDHSAEEMLFIRRAAIAFLLVVVCFGVLIFNLYHLQVEQHDFYQTRSNQNDIKMLPIAPSRGLIFDRNGIPLVQNITLYRLQVIPSKIPDMAALLQTLTPIVDLTPDDIASFRDDMHHSSRYKAVTLKSDLSDVEVARFAVNEFRFPGVTVESYQQREYPYGAELAHVVGYVSKINDSDLQRLAKDGEEENYAADHNIGKQGIEGYYEKALHGTTGYQEVEVDNHGRVVRLLKEVPPVAGKNLYLTLDLHLQQYIESVLKGQRAAVVVVDPRDGGVLAMVSSPSYDPNPFVKGIGYQAYKSLLDNPDRPLINRVTQGLYPPASTVKPYMALSALSAGVITPNTTFFGAPTWTLPGTQRRYRDWLKTGHGMLNVTKAIEESADTFFYQVAFEMGIDRIHEWLSKFGYGQPTGIDLNEEYSGVLPSREWKQRVHKKPWYQGDTISVGIGQGYWIATPIQMVKALTTLLNNGKVQDPHLLYSMKQGNHVERYQQPANLPQVGDPKSPYWGIVRNGMYGMANLPNGTGYKLFHTAPYQIAAKSGTSQVFSLKQNQTYNAKMIPVRLRDHIFYTLFAPYQHPKVAMALILENGGGDGVVAGPTARAILDHIFVPQQAPAAAADVPQRESADAQ</sequence>
<reference evidence="17" key="1">
    <citation type="submission" date="2020-08" db="EMBL/GenBank/DDBJ databases">
        <title>Genomic evolution and epidemiology of Klebsiella pneumoniae from a major hospital in Beijing, China, over a fifteen-year period: dissemination of known and novel high-risk clones.</title>
        <authorList>
            <person name="Palmieri M."/>
        </authorList>
    </citation>
    <scope>NUCLEOTIDE SEQUENCE</scope>
    <source>
        <strain evidence="17">K7050</strain>
    </source>
</reference>
<comment type="pathway">
    <text evidence="14">Cell wall biogenesis; peptidoglycan biosynthesis.</text>
</comment>
<keyword evidence="13 14" id="KW-0961">Cell wall biogenesis/degradation</keyword>
<evidence type="ECO:0000256" key="8">
    <source>
        <dbReference type="ARBA" id="ARBA00022801"/>
    </source>
</evidence>
<dbReference type="UniPathway" id="UPA00219"/>
<comment type="function">
    <text evidence="14">Catalyzes cross-linking of the peptidoglycan cell wall.</text>
</comment>
<comment type="subcellular location">
    <subcellularLocation>
        <location evidence="14">Cell inner membrane</location>
        <topology evidence="14">Single-pass membrane protein</topology>
    </subcellularLocation>
    <subcellularLocation>
        <location evidence="2">Cell membrane</location>
    </subcellularLocation>
    <subcellularLocation>
        <location evidence="1">Membrane</location>
        <topology evidence="1">Single-pass membrane protein</topology>
    </subcellularLocation>
</comment>
<evidence type="ECO:0000313" key="18">
    <source>
        <dbReference type="Proteomes" id="UP000646540"/>
    </source>
</evidence>
<feature type="transmembrane region" description="Helical" evidence="14">
    <location>
        <begin position="21"/>
        <end position="41"/>
    </location>
</feature>
<evidence type="ECO:0000256" key="13">
    <source>
        <dbReference type="ARBA" id="ARBA00023316"/>
    </source>
</evidence>
<dbReference type="GO" id="GO:0008360">
    <property type="term" value="P:regulation of cell shape"/>
    <property type="evidence" value="ECO:0007669"/>
    <property type="project" value="UniProtKB-KW"/>
</dbReference>
<keyword evidence="3 14" id="KW-1003">Cell membrane</keyword>
<proteinExistence type="inferred from homology"/>
<keyword evidence="4 14" id="KW-0997">Cell inner membrane</keyword>
<name>A0A8G2AHM7_9ENTR</name>
<evidence type="ECO:0000256" key="9">
    <source>
        <dbReference type="ARBA" id="ARBA00022960"/>
    </source>
</evidence>
<dbReference type="InterPro" id="IPR050515">
    <property type="entry name" value="Beta-lactam/transpept"/>
</dbReference>
<dbReference type="SUPFAM" id="SSF56519">
    <property type="entry name" value="Penicillin binding protein dimerisation domain"/>
    <property type="match status" value="1"/>
</dbReference>
<evidence type="ECO:0000259" key="15">
    <source>
        <dbReference type="Pfam" id="PF00905"/>
    </source>
</evidence>
<keyword evidence="6 14" id="KW-0645">Protease</keyword>
<dbReference type="SUPFAM" id="SSF56601">
    <property type="entry name" value="beta-lactamase/transpeptidase-like"/>
    <property type="match status" value="1"/>
</dbReference>
<evidence type="ECO:0000256" key="11">
    <source>
        <dbReference type="ARBA" id="ARBA00022989"/>
    </source>
</evidence>
<comment type="caution">
    <text evidence="14">Lacks conserved residue(s) required for the propagation of feature annotation.</text>
</comment>
<evidence type="ECO:0000256" key="6">
    <source>
        <dbReference type="ARBA" id="ARBA00022670"/>
    </source>
</evidence>
<evidence type="ECO:0000256" key="14">
    <source>
        <dbReference type="HAMAP-Rule" id="MF_02081"/>
    </source>
</evidence>
<keyword evidence="10 14" id="KW-0573">Peptidoglycan synthesis</keyword>
<dbReference type="InterPro" id="IPR012338">
    <property type="entry name" value="Beta-lactam/transpept-like"/>
</dbReference>
<evidence type="ECO:0000313" key="17">
    <source>
        <dbReference type="EMBL" id="MBC5045445.1"/>
    </source>
</evidence>
<accession>A0A8G2AHM7</accession>
<dbReference type="Proteomes" id="UP000646540">
    <property type="component" value="Unassembled WGS sequence"/>
</dbReference>
<dbReference type="PANTHER" id="PTHR30627:SF2">
    <property type="entry name" value="PEPTIDOGLYCAN D,D-TRANSPEPTIDASE MRDA"/>
    <property type="match status" value="1"/>
</dbReference>
<evidence type="ECO:0000256" key="1">
    <source>
        <dbReference type="ARBA" id="ARBA00004167"/>
    </source>
</evidence>
<keyword evidence="12 14" id="KW-0472">Membrane</keyword>
<evidence type="ECO:0000256" key="10">
    <source>
        <dbReference type="ARBA" id="ARBA00022984"/>
    </source>
</evidence>
<evidence type="ECO:0000256" key="2">
    <source>
        <dbReference type="ARBA" id="ARBA00004236"/>
    </source>
</evidence>
<evidence type="ECO:0000256" key="4">
    <source>
        <dbReference type="ARBA" id="ARBA00022519"/>
    </source>
</evidence>
<dbReference type="Gene3D" id="3.30.1390.30">
    <property type="entry name" value="Penicillin-binding protein 2a, domain 3"/>
    <property type="match status" value="1"/>
</dbReference>
<dbReference type="InterPro" id="IPR001460">
    <property type="entry name" value="PCN-bd_Tpept"/>
</dbReference>
<dbReference type="InterPro" id="IPR036138">
    <property type="entry name" value="PBP_dimer_sf"/>
</dbReference>
<feature type="domain" description="Penicillin-binding protein dimerisation" evidence="16">
    <location>
        <begin position="65"/>
        <end position="238"/>
    </location>
</feature>
<dbReference type="GO" id="GO:0009252">
    <property type="term" value="P:peptidoglycan biosynthetic process"/>
    <property type="evidence" value="ECO:0007669"/>
    <property type="project" value="UniProtKB-UniRule"/>
</dbReference>
<protein>
    <recommendedName>
        <fullName evidence="14">Peptidoglycan D,D-transpeptidase MrdA</fullName>
        <ecNumber evidence="14">3.4.16.4</ecNumber>
    </recommendedName>
    <alternativeName>
        <fullName evidence="14">Penicillin-binding protein 2</fullName>
        <shortName evidence="14">PBP-2</shortName>
    </alternativeName>
</protein>
<dbReference type="InterPro" id="IPR005311">
    <property type="entry name" value="PBP_dimer"/>
</dbReference>
<keyword evidence="11 14" id="KW-1133">Transmembrane helix</keyword>
<dbReference type="RefSeq" id="WP_032425867.1">
    <property type="nucleotide sequence ID" value="NZ_AOGO01000008.1"/>
</dbReference>
<dbReference type="HAMAP" id="MF_02081">
    <property type="entry name" value="MrdA_transpept"/>
    <property type="match status" value="1"/>
</dbReference>
<dbReference type="GO" id="GO:0005886">
    <property type="term" value="C:plasma membrane"/>
    <property type="evidence" value="ECO:0007669"/>
    <property type="project" value="UniProtKB-SubCell"/>
</dbReference>
<feature type="active site" description="Acyl-ester intermediate" evidence="14">
    <location>
        <position position="331"/>
    </location>
</feature>
<keyword evidence="9 14" id="KW-0133">Cell shape</keyword>
<keyword evidence="8 14" id="KW-0378">Hydrolase</keyword>
<dbReference type="FunFam" id="3.90.1310.10:FF:000001">
    <property type="entry name" value="Peptidoglycan D,D-transpeptidase MrdA"/>
    <property type="match status" value="1"/>
</dbReference>
<feature type="domain" description="Penicillin-binding protein transpeptidase" evidence="15">
    <location>
        <begin position="273"/>
        <end position="612"/>
    </location>
</feature>
<organism evidence="17 18">
    <name type="scientific">Klebsiella quasipneumoniae</name>
    <dbReference type="NCBI Taxonomy" id="1463165"/>
    <lineage>
        <taxon>Bacteria</taxon>
        <taxon>Pseudomonadati</taxon>
        <taxon>Pseudomonadota</taxon>
        <taxon>Gammaproteobacteria</taxon>
        <taxon>Enterobacterales</taxon>
        <taxon>Enterobacteriaceae</taxon>
        <taxon>Klebsiella/Raoultella group</taxon>
        <taxon>Klebsiella</taxon>
        <taxon>Klebsiella pneumoniae complex</taxon>
    </lineage>
</organism>